<dbReference type="PANTHER" id="PTHR34583">
    <property type="entry name" value="ANTIPORTER SUBUNIT MNHC2-RELATED"/>
    <property type="match status" value="1"/>
</dbReference>
<dbReference type="PANTHER" id="PTHR34583:SF2">
    <property type="entry name" value="ANTIPORTER SUBUNIT MNHC2-RELATED"/>
    <property type="match status" value="1"/>
</dbReference>
<comment type="similarity">
    <text evidence="2">Belongs to the CPA3 antiporters (TC 2.A.63) subunit C family.</text>
</comment>
<keyword evidence="10" id="KW-1185">Reference proteome</keyword>
<protein>
    <submittedName>
        <fullName evidence="9">Na(+)/H(+) antiporter subunit C</fullName>
    </submittedName>
</protein>
<dbReference type="EMBL" id="BANR01000004">
    <property type="protein sequence ID" value="GAC47807.1"/>
    <property type="molecule type" value="Genomic_DNA"/>
</dbReference>
<feature type="transmembrane region" description="Helical" evidence="8">
    <location>
        <begin position="30"/>
        <end position="52"/>
    </location>
</feature>
<dbReference type="Gene3D" id="1.10.287.3510">
    <property type="match status" value="1"/>
</dbReference>
<feature type="transmembrane region" description="Helical" evidence="8">
    <location>
        <begin position="6"/>
        <end position="23"/>
    </location>
</feature>
<feature type="region of interest" description="Disordered" evidence="7">
    <location>
        <begin position="210"/>
        <end position="253"/>
    </location>
</feature>
<dbReference type="Proteomes" id="UP000010988">
    <property type="component" value="Unassembled WGS sequence"/>
</dbReference>
<evidence type="ECO:0000313" key="10">
    <source>
        <dbReference type="Proteomes" id="UP000010988"/>
    </source>
</evidence>
<evidence type="ECO:0000256" key="2">
    <source>
        <dbReference type="ARBA" id="ARBA00010388"/>
    </source>
</evidence>
<dbReference type="GO" id="GO:0005886">
    <property type="term" value="C:plasma membrane"/>
    <property type="evidence" value="ECO:0007669"/>
    <property type="project" value="UniProtKB-SubCell"/>
</dbReference>
<evidence type="ECO:0000256" key="1">
    <source>
        <dbReference type="ARBA" id="ARBA00004651"/>
    </source>
</evidence>
<keyword evidence="3" id="KW-1003">Cell membrane</keyword>
<reference evidence="9 10" key="1">
    <citation type="submission" date="2012-12" db="EMBL/GenBank/DDBJ databases">
        <title>Whole genome shotgun sequence of Gordonia aichiensis NBRC 108223.</title>
        <authorList>
            <person name="Isaki-Nakamura S."/>
            <person name="Hosoyama A."/>
            <person name="Tsuchikane K."/>
            <person name="Ando Y."/>
            <person name="Baba S."/>
            <person name="Ohji S."/>
            <person name="Hamada M."/>
            <person name="Tamura T."/>
            <person name="Yamazoe A."/>
            <person name="Yamazaki S."/>
            <person name="Fujita N."/>
        </authorList>
    </citation>
    <scope>NUCLEOTIDE SEQUENCE [LARGE SCALE GENOMIC DNA]</scope>
    <source>
        <strain evidence="9 10">NBRC 108223</strain>
    </source>
</reference>
<dbReference type="InterPro" id="IPR050601">
    <property type="entry name" value="CPA3_antiporter_subunitC"/>
</dbReference>
<evidence type="ECO:0000256" key="8">
    <source>
        <dbReference type="SAM" id="Phobius"/>
    </source>
</evidence>
<feature type="transmembrane region" description="Helical" evidence="8">
    <location>
        <begin position="72"/>
        <end position="96"/>
    </location>
</feature>
<evidence type="ECO:0000313" key="9">
    <source>
        <dbReference type="EMBL" id="GAC47807.1"/>
    </source>
</evidence>
<dbReference type="Pfam" id="PF00420">
    <property type="entry name" value="Oxidored_q2"/>
    <property type="match status" value="1"/>
</dbReference>
<keyword evidence="6 8" id="KW-0472">Membrane</keyword>
<comment type="caution">
    <text evidence="9">The sequence shown here is derived from an EMBL/GenBank/DDBJ whole genome shotgun (WGS) entry which is preliminary data.</text>
</comment>
<dbReference type="eggNOG" id="COG1006">
    <property type="taxonomic scope" value="Bacteria"/>
</dbReference>
<dbReference type="OrthoDB" id="9799219at2"/>
<evidence type="ECO:0000256" key="7">
    <source>
        <dbReference type="SAM" id="MobiDB-lite"/>
    </source>
</evidence>
<dbReference type="STRING" id="1220583.GOACH_04_02030"/>
<organism evidence="9 10">
    <name type="scientific">Gordonia aichiensis NBRC 108223</name>
    <dbReference type="NCBI Taxonomy" id="1220583"/>
    <lineage>
        <taxon>Bacteria</taxon>
        <taxon>Bacillati</taxon>
        <taxon>Actinomycetota</taxon>
        <taxon>Actinomycetes</taxon>
        <taxon>Mycobacteriales</taxon>
        <taxon>Gordoniaceae</taxon>
        <taxon>Gordonia</taxon>
    </lineage>
</organism>
<evidence type="ECO:0000256" key="3">
    <source>
        <dbReference type="ARBA" id="ARBA00022475"/>
    </source>
</evidence>
<name>L7KIL5_9ACTN</name>
<sequence length="253" mass="27411">MSVNLGLLVVVAILAACGSYLLMERSLIRMLLGLLLVGNAINLLIITLAGPPGNPPILGRTSDHRTHDADPLAQAMVLTAIVITMGVGAFILAMVYRLFVLNRDDDDVEDDVEDRKVLHTSLKNAPDRDRSDNPETGADTPLGDLFDDEGNPLTPEEYAALHRTKIETDLMPEDDDVVDEVSREEDELATEVAREVDELADAGVEVVDMTWPLGNDLQDPDKPYPGTADPRKPSPGPGRDDDAGPPTEQGDDR</sequence>
<dbReference type="InterPro" id="IPR039428">
    <property type="entry name" value="NUOK/Mnh_C1-like"/>
</dbReference>
<gene>
    <name evidence="9" type="primary">mrpC</name>
    <name evidence="9" type="ORF">GOACH_04_02030</name>
</gene>
<dbReference type="NCBIfam" id="NF005929">
    <property type="entry name" value="PRK07946.1"/>
    <property type="match status" value="1"/>
</dbReference>
<accession>L7KIL5</accession>
<dbReference type="AlphaFoldDB" id="L7KIL5"/>
<dbReference type="RefSeq" id="WP_005171886.1">
    <property type="nucleotide sequence ID" value="NZ_BANR01000004.1"/>
</dbReference>
<keyword evidence="4 8" id="KW-0812">Transmembrane</keyword>
<feature type="region of interest" description="Disordered" evidence="7">
    <location>
        <begin position="119"/>
        <end position="154"/>
    </location>
</feature>
<evidence type="ECO:0000256" key="5">
    <source>
        <dbReference type="ARBA" id="ARBA00022989"/>
    </source>
</evidence>
<evidence type="ECO:0000256" key="6">
    <source>
        <dbReference type="ARBA" id="ARBA00023136"/>
    </source>
</evidence>
<keyword evidence="5 8" id="KW-1133">Transmembrane helix</keyword>
<proteinExistence type="inferred from homology"/>
<evidence type="ECO:0000256" key="4">
    <source>
        <dbReference type="ARBA" id="ARBA00022692"/>
    </source>
</evidence>
<comment type="subcellular location">
    <subcellularLocation>
        <location evidence="1">Cell membrane</location>
        <topology evidence="1">Multi-pass membrane protein</topology>
    </subcellularLocation>
</comment>